<sequence length="74" mass="7936">MRPSAAAAWFTARINGLRTCGWRLQGLRRVLPVGNGLLNSSHVLLLGRRGISSQMSGAVPVAVTAQLYLFAVCQ</sequence>
<comment type="caution">
    <text evidence="1">The sequence shown here is derived from an EMBL/GenBank/DDBJ whole genome shotgun (WGS) entry which is preliminary data.</text>
</comment>
<keyword evidence="2" id="KW-1185">Reference proteome</keyword>
<evidence type="ECO:0000313" key="2">
    <source>
        <dbReference type="Proteomes" id="UP001062027"/>
    </source>
</evidence>
<organism evidence="1 2">
    <name type="scientific">Leclercia tamurae</name>
    <dbReference type="NCBI Taxonomy" id="2926467"/>
    <lineage>
        <taxon>Bacteria</taxon>
        <taxon>Pseudomonadati</taxon>
        <taxon>Pseudomonadota</taxon>
        <taxon>Gammaproteobacteria</taxon>
        <taxon>Enterobacterales</taxon>
        <taxon>Enterobacteriaceae</taxon>
        <taxon>Leclercia</taxon>
    </lineage>
</organism>
<dbReference type="EMBL" id="JAMHKS010000075">
    <property type="protein sequence ID" value="MCU6679061.1"/>
    <property type="molecule type" value="Genomic_DNA"/>
</dbReference>
<reference evidence="1" key="1">
    <citation type="submission" date="2022-05" db="EMBL/GenBank/DDBJ databases">
        <title>Description of a novel species of Leclercia; Leclercia tamurae and the Proposal for a Novel Genus Silvania gen. nov. Containing Two Novel Species Silvania hatchlandensis sp. nov. and Silvania confinis sp. nov. Isolated from the Rhizosphere of Oak.</title>
        <authorList>
            <person name="Maddock D.W."/>
            <person name="Brady C.L."/>
            <person name="Denman S."/>
            <person name="Arnold D."/>
        </authorList>
    </citation>
    <scope>NUCLEOTIDE SEQUENCE</scope>
    <source>
        <strain evidence="1">H6S3</strain>
    </source>
</reference>
<proteinExistence type="predicted"/>
<evidence type="ECO:0000313" key="1">
    <source>
        <dbReference type="EMBL" id="MCU6679061.1"/>
    </source>
</evidence>
<gene>
    <name evidence="1" type="ORF">M8318_15490</name>
</gene>
<name>A0ABT2RDV3_9ENTR</name>
<dbReference type="Proteomes" id="UP001062027">
    <property type="component" value="Unassembled WGS sequence"/>
</dbReference>
<accession>A0ABT2RDV3</accession>
<protein>
    <submittedName>
        <fullName evidence="1">Uncharacterized protein</fullName>
    </submittedName>
</protein>